<feature type="region of interest" description="Disordered" evidence="1">
    <location>
        <begin position="13"/>
        <end position="46"/>
    </location>
</feature>
<feature type="transmembrane region" description="Helical" evidence="2">
    <location>
        <begin position="198"/>
        <end position="226"/>
    </location>
</feature>
<dbReference type="EMBL" id="CAICTM010000111">
    <property type="protein sequence ID" value="CAB9501574.1"/>
    <property type="molecule type" value="Genomic_DNA"/>
</dbReference>
<keyword evidence="4" id="KW-1185">Reference proteome</keyword>
<feature type="transmembrane region" description="Helical" evidence="2">
    <location>
        <begin position="238"/>
        <end position="262"/>
    </location>
</feature>
<feature type="compositionally biased region" description="Basic and acidic residues" evidence="1">
    <location>
        <begin position="21"/>
        <end position="36"/>
    </location>
</feature>
<sequence>MDVESQESICSSSKSLSCTGSHHDGSVAKHPHDGHDGQSSSTPPNRPRIVQAWIHYGVAGRMALDVLLWLSNPQFWQAATNNGTSPFLIRNTLNTVIGPPEHQLYNADHLLTVTMVLVSVVVPNIIESSLLAGYRTQMTQRWPQLLVHHILLLAWVFLVLFAGKGIVASQAIISLTHLFYLPLAFFPHWRHWQSYYRVALLASFVIGGYLLSSAIHLSALFLLWTSPVKRSYMGNSQYAYYVVGSYLVLFNIEIIAGVVTTLHKRRQNSQPQNVDEEEAANEAEPETSDDTEDNLSAIRDA</sequence>
<keyword evidence="2" id="KW-0812">Transmembrane</keyword>
<reference evidence="3" key="1">
    <citation type="submission" date="2020-06" db="EMBL/GenBank/DDBJ databases">
        <authorList>
            <consortium name="Plant Systems Biology data submission"/>
        </authorList>
    </citation>
    <scope>NUCLEOTIDE SEQUENCE</scope>
    <source>
        <strain evidence="3">D6</strain>
    </source>
</reference>
<feature type="transmembrane region" description="Helical" evidence="2">
    <location>
        <begin position="168"/>
        <end position="186"/>
    </location>
</feature>
<evidence type="ECO:0000313" key="4">
    <source>
        <dbReference type="Proteomes" id="UP001153069"/>
    </source>
</evidence>
<dbReference type="AlphaFoldDB" id="A0A9N8DKU2"/>
<keyword evidence="2" id="KW-1133">Transmembrane helix</keyword>
<feature type="transmembrane region" description="Helical" evidence="2">
    <location>
        <begin position="110"/>
        <end position="133"/>
    </location>
</feature>
<feature type="compositionally biased region" description="Acidic residues" evidence="1">
    <location>
        <begin position="274"/>
        <end position="293"/>
    </location>
</feature>
<evidence type="ECO:0000256" key="2">
    <source>
        <dbReference type="SAM" id="Phobius"/>
    </source>
</evidence>
<feature type="transmembrane region" description="Helical" evidence="2">
    <location>
        <begin position="145"/>
        <end position="162"/>
    </location>
</feature>
<name>A0A9N8DKU2_9STRA</name>
<evidence type="ECO:0000313" key="3">
    <source>
        <dbReference type="EMBL" id="CAB9501574.1"/>
    </source>
</evidence>
<organism evidence="3 4">
    <name type="scientific">Seminavis robusta</name>
    <dbReference type="NCBI Taxonomy" id="568900"/>
    <lineage>
        <taxon>Eukaryota</taxon>
        <taxon>Sar</taxon>
        <taxon>Stramenopiles</taxon>
        <taxon>Ochrophyta</taxon>
        <taxon>Bacillariophyta</taxon>
        <taxon>Bacillariophyceae</taxon>
        <taxon>Bacillariophycidae</taxon>
        <taxon>Naviculales</taxon>
        <taxon>Naviculaceae</taxon>
        <taxon>Seminavis</taxon>
    </lineage>
</organism>
<protein>
    <submittedName>
        <fullName evidence="3">Uncharacterized protein</fullName>
    </submittedName>
</protein>
<comment type="caution">
    <text evidence="3">The sequence shown here is derived from an EMBL/GenBank/DDBJ whole genome shotgun (WGS) entry which is preliminary data.</text>
</comment>
<evidence type="ECO:0000256" key="1">
    <source>
        <dbReference type="SAM" id="MobiDB-lite"/>
    </source>
</evidence>
<gene>
    <name evidence="3" type="ORF">SEMRO_112_G055700.1</name>
</gene>
<feature type="region of interest" description="Disordered" evidence="1">
    <location>
        <begin position="266"/>
        <end position="301"/>
    </location>
</feature>
<accession>A0A9N8DKU2</accession>
<dbReference type="Proteomes" id="UP001153069">
    <property type="component" value="Unassembled WGS sequence"/>
</dbReference>
<proteinExistence type="predicted"/>
<keyword evidence="2" id="KW-0472">Membrane</keyword>